<comment type="caution">
    <text evidence="2">The sequence shown here is derived from an EMBL/GenBank/DDBJ whole genome shotgun (WGS) entry which is preliminary data.</text>
</comment>
<proteinExistence type="predicted"/>
<protein>
    <submittedName>
        <fullName evidence="2">Heterokaryon incompatibility protein-domain-containing protein</fullName>
    </submittedName>
</protein>
<dbReference type="AlphaFoldDB" id="A0AAE0NFU0"/>
<dbReference type="InterPro" id="IPR010730">
    <property type="entry name" value="HET"/>
</dbReference>
<accession>A0AAE0NFU0</accession>
<dbReference type="Proteomes" id="UP001287356">
    <property type="component" value="Unassembled WGS sequence"/>
</dbReference>
<sequence>MRLIDTHTLTLEEFSGSGVQTPKYAILSHTWGNEELSLQEWLRPSHATIEKQGYNKILSACAVALAGGFAYLWVDTNCIDKTSSAELSEAINSMFSWYRNAEICYAYLADVSAQGPTSGARVGRGNAGAPTRPWMDDFRASRWFTRGWTLQELVAPRNLLFYDKDWSYLGNKVKLASEVSGVTGIAPEYLVWPDGADCPPPWAHTLLAERMSWLSRRETGRIEDMAYCMLGIFGINMSLLYGEGWNAYFRLQEELIKTFDDHTLFCWTNHPDSTHLGQAANDPGFLAPSPSMFACDKRTARLSHEPDLAPLSPCSVTNVGISITLPLLRTWNHFIGVLNVRMGKDDVGISLSGDMATRSFRRRNALLPPIPLSRRSRDDSRPGELFIRARPLPKAAQDSFRQTCKGLDSRSGFLLTFGGRDELCGINTFPMGSLREGQSVVLPRSPYHSDPALPPARATIRDSRCHRISTGVIVQLRGWGGFCKCLFLCVTISDSPYGTTAYFNYIRLKSSFWSATSDLGAALLELEMAIASNQFADGGVKRETGAMKPGLDVIIASHSFSTPPYEELRHAHIAIVRGLDSQE</sequence>
<name>A0AAE0NFU0_9PEZI</name>
<reference evidence="2" key="2">
    <citation type="submission" date="2023-06" db="EMBL/GenBank/DDBJ databases">
        <authorList>
            <consortium name="Lawrence Berkeley National Laboratory"/>
            <person name="Haridas S."/>
            <person name="Hensen N."/>
            <person name="Bonometti L."/>
            <person name="Westerberg I."/>
            <person name="Brannstrom I.O."/>
            <person name="Guillou S."/>
            <person name="Cros-Aarteil S."/>
            <person name="Calhoun S."/>
            <person name="Kuo A."/>
            <person name="Mondo S."/>
            <person name="Pangilinan J."/>
            <person name="Riley R."/>
            <person name="Labutti K."/>
            <person name="Andreopoulos B."/>
            <person name="Lipzen A."/>
            <person name="Chen C."/>
            <person name="Yanf M."/>
            <person name="Daum C."/>
            <person name="Ng V."/>
            <person name="Clum A."/>
            <person name="Steindorff A."/>
            <person name="Ohm R."/>
            <person name="Martin F."/>
            <person name="Silar P."/>
            <person name="Natvig D."/>
            <person name="Lalanne C."/>
            <person name="Gautier V."/>
            <person name="Ament-Velasquez S.L."/>
            <person name="Kruys A."/>
            <person name="Hutchinson M.I."/>
            <person name="Powell A.J."/>
            <person name="Barry K."/>
            <person name="Miller A.N."/>
            <person name="Grigoriev I.V."/>
            <person name="Debuchy R."/>
            <person name="Gladieux P."/>
            <person name="Thoren M.H."/>
            <person name="Johannesson H."/>
        </authorList>
    </citation>
    <scope>NUCLEOTIDE SEQUENCE</scope>
    <source>
        <strain evidence="2">CBS 958.72</strain>
    </source>
</reference>
<keyword evidence="3" id="KW-1185">Reference proteome</keyword>
<dbReference type="PANTHER" id="PTHR10622:SF10">
    <property type="entry name" value="HET DOMAIN-CONTAINING PROTEIN"/>
    <property type="match status" value="1"/>
</dbReference>
<dbReference type="PANTHER" id="PTHR10622">
    <property type="entry name" value="HET DOMAIN-CONTAINING PROTEIN"/>
    <property type="match status" value="1"/>
</dbReference>
<gene>
    <name evidence="2" type="ORF">B0T24DRAFT_616046</name>
</gene>
<evidence type="ECO:0000313" key="2">
    <source>
        <dbReference type="EMBL" id="KAK3380684.1"/>
    </source>
</evidence>
<dbReference type="Pfam" id="PF06985">
    <property type="entry name" value="HET"/>
    <property type="match status" value="1"/>
</dbReference>
<evidence type="ECO:0000313" key="3">
    <source>
        <dbReference type="Proteomes" id="UP001287356"/>
    </source>
</evidence>
<organism evidence="2 3">
    <name type="scientific">Lasiosphaeria ovina</name>
    <dbReference type="NCBI Taxonomy" id="92902"/>
    <lineage>
        <taxon>Eukaryota</taxon>
        <taxon>Fungi</taxon>
        <taxon>Dikarya</taxon>
        <taxon>Ascomycota</taxon>
        <taxon>Pezizomycotina</taxon>
        <taxon>Sordariomycetes</taxon>
        <taxon>Sordariomycetidae</taxon>
        <taxon>Sordariales</taxon>
        <taxon>Lasiosphaeriaceae</taxon>
        <taxon>Lasiosphaeria</taxon>
    </lineage>
</organism>
<evidence type="ECO:0000259" key="1">
    <source>
        <dbReference type="Pfam" id="PF06985"/>
    </source>
</evidence>
<feature type="domain" description="Heterokaryon incompatibility" evidence="1">
    <location>
        <begin position="24"/>
        <end position="152"/>
    </location>
</feature>
<dbReference type="EMBL" id="JAULSN010000002">
    <property type="protein sequence ID" value="KAK3380684.1"/>
    <property type="molecule type" value="Genomic_DNA"/>
</dbReference>
<reference evidence="2" key="1">
    <citation type="journal article" date="2023" name="Mol. Phylogenet. Evol.">
        <title>Genome-scale phylogeny and comparative genomics of the fungal order Sordariales.</title>
        <authorList>
            <person name="Hensen N."/>
            <person name="Bonometti L."/>
            <person name="Westerberg I."/>
            <person name="Brannstrom I.O."/>
            <person name="Guillou S."/>
            <person name="Cros-Aarteil S."/>
            <person name="Calhoun S."/>
            <person name="Haridas S."/>
            <person name="Kuo A."/>
            <person name="Mondo S."/>
            <person name="Pangilinan J."/>
            <person name="Riley R."/>
            <person name="LaButti K."/>
            <person name="Andreopoulos B."/>
            <person name="Lipzen A."/>
            <person name="Chen C."/>
            <person name="Yan M."/>
            <person name="Daum C."/>
            <person name="Ng V."/>
            <person name="Clum A."/>
            <person name="Steindorff A."/>
            <person name="Ohm R.A."/>
            <person name="Martin F."/>
            <person name="Silar P."/>
            <person name="Natvig D.O."/>
            <person name="Lalanne C."/>
            <person name="Gautier V."/>
            <person name="Ament-Velasquez S.L."/>
            <person name="Kruys A."/>
            <person name="Hutchinson M.I."/>
            <person name="Powell A.J."/>
            <person name="Barry K."/>
            <person name="Miller A.N."/>
            <person name="Grigoriev I.V."/>
            <person name="Debuchy R."/>
            <person name="Gladieux P."/>
            <person name="Hiltunen Thoren M."/>
            <person name="Johannesson H."/>
        </authorList>
    </citation>
    <scope>NUCLEOTIDE SEQUENCE</scope>
    <source>
        <strain evidence="2">CBS 958.72</strain>
    </source>
</reference>